<dbReference type="InterPro" id="IPR011059">
    <property type="entry name" value="Metal-dep_hydrolase_composite"/>
</dbReference>
<dbReference type="Proteomes" id="UP000297725">
    <property type="component" value="Unassembled WGS sequence"/>
</dbReference>
<dbReference type="EMBL" id="CP038865">
    <property type="protein sequence ID" value="QCA29391.1"/>
    <property type="molecule type" value="Genomic_DNA"/>
</dbReference>
<dbReference type="SUPFAM" id="SSF51338">
    <property type="entry name" value="Composite domain of metallo-dependent hydrolases"/>
    <property type="match status" value="1"/>
</dbReference>
<dbReference type="GO" id="GO:0019213">
    <property type="term" value="F:deacetylase activity"/>
    <property type="evidence" value="ECO:0007669"/>
    <property type="project" value="InterPro"/>
</dbReference>
<dbReference type="SUPFAM" id="SSF51556">
    <property type="entry name" value="Metallo-dependent hydrolases"/>
    <property type="match status" value="1"/>
</dbReference>
<dbReference type="PANTHER" id="PTHR42717:SF1">
    <property type="entry name" value="IMIDAZOLONEPROPIONASE AND RELATED AMIDOHYDROLASES"/>
    <property type="match status" value="1"/>
</dbReference>
<dbReference type="InterPro" id="IPR020043">
    <property type="entry name" value="Deacetylase_Atu3266-like"/>
</dbReference>
<dbReference type="Gene3D" id="2.30.40.10">
    <property type="entry name" value="Urease, subunit C, domain 1"/>
    <property type="match status" value="1"/>
</dbReference>
<reference evidence="2 4" key="2">
    <citation type="journal article" date="2020" name="Int. J. Syst. Evol. Microbiol.">
        <title>Vagococcus xieshaowenii sp. nov., isolated from snow finch (Montifringilla taczanowskii) cloacal content.</title>
        <authorList>
            <person name="Ge Y."/>
            <person name="Yang J."/>
            <person name="Lai X.H."/>
            <person name="Zhang G."/>
            <person name="Jin D."/>
            <person name="Lu S."/>
            <person name="Wang B."/>
            <person name="Huang Y."/>
            <person name="Huang Y."/>
            <person name="Ren Z."/>
            <person name="Zhang X."/>
            <person name="Xu J."/>
        </authorList>
    </citation>
    <scope>NUCLEOTIDE SEQUENCE [LARGE SCALE GENOMIC DNA]</scope>
    <source>
        <strain evidence="2">Personal::cf-49</strain>
        <strain evidence="4">personal::cf-49</strain>
    </source>
</reference>
<organism evidence="3 5">
    <name type="scientific">Vagococcus xieshaowenii</name>
    <dbReference type="NCBI Taxonomy" id="2562451"/>
    <lineage>
        <taxon>Bacteria</taxon>
        <taxon>Bacillati</taxon>
        <taxon>Bacillota</taxon>
        <taxon>Bacilli</taxon>
        <taxon>Lactobacillales</taxon>
        <taxon>Enterococcaceae</taxon>
        <taxon>Vagococcus</taxon>
    </lineage>
</organism>
<dbReference type="InterPro" id="IPR032466">
    <property type="entry name" value="Metal_Hydrolase"/>
</dbReference>
<evidence type="ECO:0000313" key="3">
    <source>
        <dbReference type="EMBL" id="TFZ39316.1"/>
    </source>
</evidence>
<evidence type="ECO:0000259" key="1">
    <source>
        <dbReference type="Pfam" id="PF01979"/>
    </source>
</evidence>
<protein>
    <submittedName>
        <fullName evidence="3">Amidohydrolase/deacetylase family metallohydrolase</fullName>
    </submittedName>
</protein>
<proteinExistence type="predicted"/>
<gene>
    <name evidence="3" type="ORF">E4031_09220</name>
    <name evidence="2" type="ORF">E4Z98_08700</name>
</gene>
<evidence type="ECO:0000313" key="2">
    <source>
        <dbReference type="EMBL" id="QCA29391.1"/>
    </source>
</evidence>
<keyword evidence="4" id="KW-1185">Reference proteome</keyword>
<dbReference type="PANTHER" id="PTHR42717">
    <property type="entry name" value="DIHYDROOROTASE-RELATED"/>
    <property type="match status" value="1"/>
</dbReference>
<name>A0AAJ5ED89_9ENTE</name>
<dbReference type="Gene3D" id="3.20.20.140">
    <property type="entry name" value="Metal-dependent hydrolases"/>
    <property type="match status" value="1"/>
</dbReference>
<reference evidence="3 5" key="1">
    <citation type="submission" date="2019-03" db="EMBL/GenBank/DDBJ databases">
        <title>Vagococcus sp. was isolated fron gut of Carduelis flavirostris.</title>
        <authorList>
            <person name="Ge Y."/>
        </authorList>
    </citation>
    <scope>NUCLEOTIDE SEQUENCE [LARGE SCALE GENOMIC DNA]</scope>
    <source>
        <strain evidence="3 5">CF-210</strain>
    </source>
</reference>
<feature type="domain" description="Amidohydrolase-related" evidence="1">
    <location>
        <begin position="62"/>
        <end position="380"/>
    </location>
</feature>
<dbReference type="Pfam" id="PF01979">
    <property type="entry name" value="Amidohydro_1"/>
    <property type="match status" value="1"/>
</dbReference>
<dbReference type="GO" id="GO:0016810">
    <property type="term" value="F:hydrolase activity, acting on carbon-nitrogen (but not peptide) bonds"/>
    <property type="evidence" value="ECO:0007669"/>
    <property type="project" value="InterPro"/>
</dbReference>
<dbReference type="Proteomes" id="UP000296883">
    <property type="component" value="Chromosome"/>
</dbReference>
<sequence length="385" mass="42134">MSALFLIEAIGGIQVISKIINAEIVEEGIQGSEILIRDGYIVSELESDEIVDNIIDAQGHYVSSGFIDSHVHVFEHMALNGINADDIGIRMGVTDVIDAGSTGSSDFYEFNKVIETSQTNVHALINIAKKGLVANLHELRDMNDLSDREEIEETIAQYPNKIIGIKVRLSASVVGDNGVAPLVEAIKIASSLELPIMVHIGNPPPYLPDVFPLLRSGDIVTHAFHGKKDNTILTKEGDLIAEAKSAIDRGVLFDVGHGSASFGFEVFGRFIQKYGQYDFSTSTDLHVRNVDGPVYSLMITLSKLYSYNIPLNSLLKTVTSIPSKVFNMKNKGSLLPGNKADITIFSIDKHSITLQDSLGVERELFYLFNAQKTIINGEVVWENNG</sequence>
<accession>A0AAJ5ED89</accession>
<dbReference type="AlphaFoldDB" id="A0AAJ5ED89"/>
<evidence type="ECO:0000313" key="4">
    <source>
        <dbReference type="Proteomes" id="UP000296883"/>
    </source>
</evidence>
<evidence type="ECO:0000313" key="5">
    <source>
        <dbReference type="Proteomes" id="UP000297725"/>
    </source>
</evidence>
<dbReference type="InterPro" id="IPR006680">
    <property type="entry name" value="Amidohydro-rel"/>
</dbReference>
<dbReference type="EMBL" id="SRHU01000036">
    <property type="protein sequence ID" value="TFZ39316.1"/>
    <property type="molecule type" value="Genomic_DNA"/>
</dbReference>